<proteinExistence type="predicted"/>
<evidence type="ECO:0000256" key="2">
    <source>
        <dbReference type="ARBA" id="ARBA00004760"/>
    </source>
</evidence>
<protein>
    <submittedName>
        <fullName evidence="7">Ceramide synthase 5</fullName>
    </submittedName>
</protein>
<dbReference type="OrthoDB" id="537032at2759"/>
<name>A0A6S7IAY7_PARCT</name>
<evidence type="ECO:0000313" key="7">
    <source>
        <dbReference type="EMBL" id="CAB4016055.1"/>
    </source>
</evidence>
<dbReference type="Proteomes" id="UP001152795">
    <property type="component" value="Unassembled WGS sequence"/>
</dbReference>
<dbReference type="InterPro" id="IPR016439">
    <property type="entry name" value="Lag1/Lac1-like"/>
</dbReference>
<dbReference type="PANTHER" id="PTHR12560:SF0">
    <property type="entry name" value="LD18904P"/>
    <property type="match status" value="1"/>
</dbReference>
<dbReference type="PANTHER" id="PTHR12560">
    <property type="entry name" value="LONGEVITY ASSURANCE FACTOR 1 LAG1"/>
    <property type="match status" value="1"/>
</dbReference>
<reference evidence="7" key="1">
    <citation type="submission" date="2020-04" db="EMBL/GenBank/DDBJ databases">
        <authorList>
            <person name="Alioto T."/>
            <person name="Alioto T."/>
            <person name="Gomez Garrido J."/>
        </authorList>
    </citation>
    <scope>NUCLEOTIDE SEQUENCE</scope>
    <source>
        <strain evidence="7">A484AB</strain>
    </source>
</reference>
<comment type="caution">
    <text evidence="7">The sequence shown here is derived from an EMBL/GenBank/DDBJ whole genome shotgun (WGS) entry which is preliminary data.</text>
</comment>
<dbReference type="Pfam" id="PF03798">
    <property type="entry name" value="TRAM_LAG1_CLN8"/>
    <property type="match status" value="1"/>
</dbReference>
<evidence type="ECO:0000256" key="4">
    <source>
        <dbReference type="ARBA" id="ARBA00022692"/>
    </source>
</evidence>
<dbReference type="EMBL" id="CACRXK020008953">
    <property type="protein sequence ID" value="CAB4016055.1"/>
    <property type="molecule type" value="Genomic_DNA"/>
</dbReference>
<feature type="non-terminal residue" evidence="7">
    <location>
        <position position="1"/>
    </location>
</feature>
<dbReference type="GO" id="GO:0016020">
    <property type="term" value="C:membrane"/>
    <property type="evidence" value="ECO:0007669"/>
    <property type="project" value="UniProtKB-SubCell"/>
</dbReference>
<dbReference type="PROSITE" id="PS50922">
    <property type="entry name" value="TLC"/>
    <property type="match status" value="1"/>
</dbReference>
<comment type="pathway">
    <text evidence="3">Sphingolipid metabolism.</text>
</comment>
<keyword evidence="5" id="KW-1133">Transmembrane helix</keyword>
<keyword evidence="6" id="KW-0472">Membrane</keyword>
<keyword evidence="8" id="KW-1185">Reference proteome</keyword>
<evidence type="ECO:0000256" key="6">
    <source>
        <dbReference type="ARBA" id="ARBA00023136"/>
    </source>
</evidence>
<dbReference type="AlphaFoldDB" id="A0A6S7IAY7"/>
<comment type="pathway">
    <text evidence="2">Lipid metabolism; sphingolipid metabolism.</text>
</comment>
<comment type="subcellular location">
    <subcellularLocation>
        <location evidence="1">Membrane</location>
        <topology evidence="1">Multi-pass membrane protein</topology>
    </subcellularLocation>
</comment>
<evidence type="ECO:0000256" key="3">
    <source>
        <dbReference type="ARBA" id="ARBA00004991"/>
    </source>
</evidence>
<dbReference type="GO" id="GO:0050291">
    <property type="term" value="F:sphingosine N-acyltransferase activity"/>
    <property type="evidence" value="ECO:0007669"/>
    <property type="project" value="InterPro"/>
</dbReference>
<accession>A0A6S7IAY7</accession>
<evidence type="ECO:0000256" key="5">
    <source>
        <dbReference type="ARBA" id="ARBA00022989"/>
    </source>
</evidence>
<gene>
    <name evidence="7" type="ORF">PACLA_8A084168</name>
</gene>
<dbReference type="GO" id="GO:0046513">
    <property type="term" value="P:ceramide biosynthetic process"/>
    <property type="evidence" value="ECO:0007669"/>
    <property type="project" value="InterPro"/>
</dbReference>
<evidence type="ECO:0000256" key="1">
    <source>
        <dbReference type="ARBA" id="ARBA00004141"/>
    </source>
</evidence>
<keyword evidence="4" id="KW-0812">Transmembrane</keyword>
<dbReference type="SMART" id="SM00724">
    <property type="entry name" value="TLC"/>
    <property type="match status" value="1"/>
</dbReference>
<organism evidence="7 8">
    <name type="scientific">Paramuricea clavata</name>
    <name type="common">Red gorgonian</name>
    <name type="synonym">Violescent sea-whip</name>
    <dbReference type="NCBI Taxonomy" id="317549"/>
    <lineage>
        <taxon>Eukaryota</taxon>
        <taxon>Metazoa</taxon>
        <taxon>Cnidaria</taxon>
        <taxon>Anthozoa</taxon>
        <taxon>Octocorallia</taxon>
        <taxon>Malacalcyonacea</taxon>
        <taxon>Plexauridae</taxon>
        <taxon>Paramuricea</taxon>
    </lineage>
</organism>
<dbReference type="InterPro" id="IPR006634">
    <property type="entry name" value="TLC-dom"/>
</dbReference>
<sequence length="181" mass="20955">DLSDGIYYYYIIELSFYTSLLLSQFADVKRKDFWIQTIHHVVTISLLVFSYTCNFVRVGAVILLVHDVSDVILEGGKVSKYLCSVVNIQKLCDVIFGVFAVVFFISRLVIFPWWIIRSVHFEAPISFEGTMPMYYCFVVLLLALQAMHIFWFYLIARMAYSFLVKGKVRCEMSATSFPGLF</sequence>
<dbReference type="UniPathway" id="UPA00222"/>
<evidence type="ECO:0000313" key="8">
    <source>
        <dbReference type="Proteomes" id="UP001152795"/>
    </source>
</evidence>